<dbReference type="Gramene" id="TraesCLE_scaffold_069177_01G000100.1">
    <property type="protein sequence ID" value="TraesCLE_scaffold_069177_01G000100.1"/>
    <property type="gene ID" value="TraesCLE_scaffold_069177_01G000100"/>
</dbReference>
<reference evidence="2" key="1">
    <citation type="submission" date="2018-08" db="EMBL/GenBank/DDBJ databases">
        <authorList>
            <person name="Rossello M."/>
        </authorList>
    </citation>
    <scope>NUCLEOTIDE SEQUENCE [LARGE SCALE GENOMIC DNA]</scope>
    <source>
        <strain evidence="2">cv. Chinese Spring</strain>
    </source>
</reference>
<dbReference type="OrthoDB" id="10649512at2759"/>
<accession>A0A3B5Y2U1</accession>
<organism evidence="2">
    <name type="scientific">Triticum aestivum</name>
    <name type="common">Wheat</name>
    <dbReference type="NCBI Taxonomy" id="4565"/>
    <lineage>
        <taxon>Eukaryota</taxon>
        <taxon>Viridiplantae</taxon>
        <taxon>Streptophyta</taxon>
        <taxon>Embryophyta</taxon>
        <taxon>Tracheophyta</taxon>
        <taxon>Spermatophyta</taxon>
        <taxon>Magnoliopsida</taxon>
        <taxon>Liliopsida</taxon>
        <taxon>Poales</taxon>
        <taxon>Poaceae</taxon>
        <taxon>BOP clade</taxon>
        <taxon>Pooideae</taxon>
        <taxon>Triticodae</taxon>
        <taxon>Triticeae</taxon>
        <taxon>Triticinae</taxon>
        <taxon>Triticum</taxon>
    </lineage>
</organism>
<name>A0A3B5Y2U1_WHEAT</name>
<dbReference type="Gramene" id="TraesJAG1A03G00130170.1">
    <property type="protein sequence ID" value="TraesJAG1A03G00130170.1"/>
    <property type="gene ID" value="TraesJAG1A03G00130170"/>
</dbReference>
<evidence type="ECO:0000313" key="3">
    <source>
        <dbReference type="Proteomes" id="UP000019116"/>
    </source>
</evidence>
<dbReference type="EnsemblPlants" id="TraesCS1A02G293300.1">
    <property type="protein sequence ID" value="TraesCS1A02G293300.1"/>
    <property type="gene ID" value="TraesCS1A02G293300"/>
</dbReference>
<dbReference type="Proteomes" id="UP000019116">
    <property type="component" value="Chromosome 1A"/>
</dbReference>
<keyword evidence="3" id="KW-1185">Reference proteome</keyword>
<proteinExistence type="predicted"/>
<dbReference type="Gramene" id="TraesPARA_EIv1.0_0033550.1">
    <property type="protein sequence ID" value="TraesPARA_EIv1.0_0033550.1.CDS"/>
    <property type="gene ID" value="TraesPARA_EIv1.0_0033550"/>
</dbReference>
<sequence>MAYDGMQFRDPPMHHDNDEQQHGWEWTASHVVRSRSKPPPRTLRSAPSPVVDPSSYAPMQSTASVKFGDVL</sequence>
<evidence type="ECO:0000256" key="1">
    <source>
        <dbReference type="SAM" id="MobiDB-lite"/>
    </source>
</evidence>
<dbReference type="Gramene" id="TraesRN1A0100779200.1">
    <property type="protein sequence ID" value="TraesRN1A0100779200.1"/>
    <property type="gene ID" value="TraesRN1A0100779200"/>
</dbReference>
<protein>
    <submittedName>
        <fullName evidence="2">Uncharacterized protein</fullName>
    </submittedName>
</protein>
<dbReference type="Gramene" id="TraesSYM1A03G00133790.1">
    <property type="protein sequence ID" value="TraesSYM1A03G00133790.1"/>
    <property type="gene ID" value="TraesSYM1A03G00133790"/>
</dbReference>
<evidence type="ECO:0000313" key="2">
    <source>
        <dbReference type="EnsemblPlants" id="TraesCS1A02G293300.1"/>
    </source>
</evidence>
<reference evidence="2" key="2">
    <citation type="submission" date="2018-10" db="UniProtKB">
        <authorList>
            <consortium name="EnsemblPlants"/>
        </authorList>
    </citation>
    <scope>IDENTIFICATION</scope>
</reference>
<dbReference type="Gramene" id="TraesCS1A03G0733000.1">
    <property type="protein sequence ID" value="TraesCS1A03G0733000.1.CDS"/>
    <property type="gene ID" value="TraesCS1A03G0733000"/>
</dbReference>
<dbReference type="OMA" id="EWTASHD"/>
<feature type="region of interest" description="Disordered" evidence="1">
    <location>
        <begin position="1"/>
        <end position="71"/>
    </location>
</feature>
<dbReference type="Gramene" id="TraesCS1A02G293300.1">
    <property type="protein sequence ID" value="TraesCS1A02G293300.1"/>
    <property type="gene ID" value="TraesCS1A02G293300"/>
</dbReference>
<dbReference type="Gramene" id="TraesJUL1A03G00130130.1">
    <property type="protein sequence ID" value="TraesJUL1A03G00130130.1"/>
    <property type="gene ID" value="TraesJUL1A03G00130130"/>
</dbReference>
<dbReference type="AlphaFoldDB" id="A0A3B5Y2U1"/>
<dbReference type="Gramene" id="TraesSTA1A03G00130920.1">
    <property type="protein sequence ID" value="TraesSTA1A03G00130920.1"/>
    <property type="gene ID" value="TraesSTA1A03G00130920"/>
</dbReference>
<feature type="compositionally biased region" description="Basic and acidic residues" evidence="1">
    <location>
        <begin position="11"/>
        <end position="22"/>
    </location>
</feature>